<dbReference type="RefSeq" id="WP_250918109.1">
    <property type="nucleotide sequence ID" value="NZ_JAMQAW010000006.1"/>
</dbReference>
<protein>
    <submittedName>
        <fullName evidence="2">Uncharacterized protein</fullName>
    </submittedName>
</protein>
<keyword evidence="3" id="KW-1185">Reference proteome</keyword>
<accession>A0ABT0UGI9</accession>
<comment type="caution">
    <text evidence="2">The sequence shown here is derived from an EMBL/GenBank/DDBJ whole genome shotgun (WGS) entry which is preliminary data.</text>
</comment>
<evidence type="ECO:0000256" key="1">
    <source>
        <dbReference type="SAM" id="MobiDB-lite"/>
    </source>
</evidence>
<gene>
    <name evidence="2" type="ORF">NBG84_05390</name>
</gene>
<organism evidence="2 3">
    <name type="scientific">Streptomyces albipurpureus</name>
    <dbReference type="NCBI Taxonomy" id="2897419"/>
    <lineage>
        <taxon>Bacteria</taxon>
        <taxon>Bacillati</taxon>
        <taxon>Actinomycetota</taxon>
        <taxon>Actinomycetes</taxon>
        <taxon>Kitasatosporales</taxon>
        <taxon>Streptomycetaceae</taxon>
        <taxon>Streptomyces</taxon>
    </lineage>
</organism>
<proteinExistence type="predicted"/>
<evidence type="ECO:0000313" key="3">
    <source>
        <dbReference type="Proteomes" id="UP001431429"/>
    </source>
</evidence>
<reference evidence="2" key="1">
    <citation type="submission" date="2022-06" db="EMBL/GenBank/DDBJ databases">
        <title>Genome public.</title>
        <authorList>
            <person name="Sun Q."/>
        </authorList>
    </citation>
    <scope>NUCLEOTIDE SEQUENCE</scope>
    <source>
        <strain evidence="2">CWNU-1</strain>
    </source>
</reference>
<dbReference type="EMBL" id="JAMQAW010000006">
    <property type="protein sequence ID" value="MCM2387747.1"/>
    <property type="molecule type" value="Genomic_DNA"/>
</dbReference>
<evidence type="ECO:0000313" key="2">
    <source>
        <dbReference type="EMBL" id="MCM2387747.1"/>
    </source>
</evidence>
<dbReference type="Proteomes" id="UP001431429">
    <property type="component" value="Unassembled WGS sequence"/>
</dbReference>
<name>A0ABT0UGI9_9ACTN</name>
<sequence length="56" mass="6167">MFAYRLQEIRSADLIEAAAAHRLAREARRARRAASRKTTAGAGRVRGPGEEFVQVA</sequence>
<feature type="region of interest" description="Disordered" evidence="1">
    <location>
        <begin position="30"/>
        <end position="56"/>
    </location>
</feature>